<dbReference type="PRINTS" id="PR00320">
    <property type="entry name" value="GPROTEINBRPT"/>
</dbReference>
<dbReference type="SMART" id="SM00320">
    <property type="entry name" value="WD40"/>
    <property type="match status" value="4"/>
</dbReference>
<dbReference type="InterPro" id="IPR001680">
    <property type="entry name" value="WD40_rpt"/>
</dbReference>
<feature type="repeat" description="WD" evidence="3">
    <location>
        <begin position="256"/>
        <end position="297"/>
    </location>
</feature>
<dbReference type="AlphaFoldDB" id="A0A9P7E8N6"/>
<evidence type="ECO:0000313" key="6">
    <source>
        <dbReference type="Proteomes" id="UP000807769"/>
    </source>
</evidence>
<accession>A0A9P7E8N6</accession>
<evidence type="ECO:0000256" key="3">
    <source>
        <dbReference type="PROSITE-ProRule" id="PRU00221"/>
    </source>
</evidence>
<reference evidence="5" key="1">
    <citation type="journal article" date="2020" name="New Phytol.">
        <title>Comparative genomics reveals dynamic genome evolution in host specialist ectomycorrhizal fungi.</title>
        <authorList>
            <person name="Lofgren L.A."/>
            <person name="Nguyen N.H."/>
            <person name="Vilgalys R."/>
            <person name="Ruytinx J."/>
            <person name="Liao H.L."/>
            <person name="Branco S."/>
            <person name="Kuo A."/>
            <person name="LaButti K."/>
            <person name="Lipzen A."/>
            <person name="Andreopoulos W."/>
            <person name="Pangilinan J."/>
            <person name="Riley R."/>
            <person name="Hundley H."/>
            <person name="Na H."/>
            <person name="Barry K."/>
            <person name="Grigoriev I.V."/>
            <person name="Stajich J.E."/>
            <person name="Kennedy P.G."/>
        </authorList>
    </citation>
    <scope>NUCLEOTIDE SEQUENCE</scope>
    <source>
        <strain evidence="5">MN1</strain>
    </source>
</reference>
<keyword evidence="2" id="KW-0677">Repeat</keyword>
<dbReference type="PANTHER" id="PTHR19848">
    <property type="entry name" value="WD40 REPEAT PROTEIN"/>
    <property type="match status" value="1"/>
</dbReference>
<dbReference type="GeneID" id="64637094"/>
<feature type="repeat" description="WD" evidence="3">
    <location>
        <begin position="47"/>
        <end position="81"/>
    </location>
</feature>
<dbReference type="EMBL" id="JABBWG010000022">
    <property type="protein sequence ID" value="KAG1814017.1"/>
    <property type="molecule type" value="Genomic_DNA"/>
</dbReference>
<dbReference type="PROSITE" id="PS50294">
    <property type="entry name" value="WD_REPEATS_REGION"/>
    <property type="match status" value="2"/>
</dbReference>
<evidence type="ECO:0000256" key="4">
    <source>
        <dbReference type="SAM" id="MobiDB-lite"/>
    </source>
</evidence>
<proteinExistence type="predicted"/>
<name>A0A9P7E8N6_9AGAM</name>
<dbReference type="InterPro" id="IPR011047">
    <property type="entry name" value="Quinoprotein_ADH-like_sf"/>
</dbReference>
<dbReference type="InterPro" id="IPR015943">
    <property type="entry name" value="WD40/YVTN_repeat-like_dom_sf"/>
</dbReference>
<comment type="caution">
    <text evidence="5">The sequence shown here is derived from an EMBL/GenBank/DDBJ whole genome shotgun (WGS) entry which is preliminary data.</text>
</comment>
<dbReference type="Gene3D" id="2.130.10.10">
    <property type="entry name" value="YVTN repeat-like/Quinoprotein amine dehydrogenase"/>
    <property type="match status" value="2"/>
</dbReference>
<dbReference type="Pfam" id="PF00400">
    <property type="entry name" value="WD40"/>
    <property type="match status" value="3"/>
</dbReference>
<feature type="repeat" description="WD" evidence="3">
    <location>
        <begin position="134"/>
        <end position="168"/>
    </location>
</feature>
<organism evidence="5 6">
    <name type="scientific">Suillus subaureus</name>
    <dbReference type="NCBI Taxonomy" id="48587"/>
    <lineage>
        <taxon>Eukaryota</taxon>
        <taxon>Fungi</taxon>
        <taxon>Dikarya</taxon>
        <taxon>Basidiomycota</taxon>
        <taxon>Agaricomycotina</taxon>
        <taxon>Agaricomycetes</taxon>
        <taxon>Agaricomycetidae</taxon>
        <taxon>Boletales</taxon>
        <taxon>Suillineae</taxon>
        <taxon>Suillaceae</taxon>
        <taxon>Suillus</taxon>
    </lineage>
</organism>
<dbReference type="PANTHER" id="PTHR19848:SF8">
    <property type="entry name" value="F-BOX AND WD REPEAT DOMAIN CONTAINING 7"/>
    <property type="match status" value="1"/>
</dbReference>
<dbReference type="PROSITE" id="PS50082">
    <property type="entry name" value="WD_REPEATS_2"/>
    <property type="match status" value="3"/>
</dbReference>
<dbReference type="OrthoDB" id="2624652at2759"/>
<evidence type="ECO:0000313" key="5">
    <source>
        <dbReference type="EMBL" id="KAG1814017.1"/>
    </source>
</evidence>
<dbReference type="Proteomes" id="UP000807769">
    <property type="component" value="Unassembled WGS sequence"/>
</dbReference>
<protein>
    <submittedName>
        <fullName evidence="5">Quinon protein alcohol dehydrogenase-like superfamily</fullName>
    </submittedName>
</protein>
<dbReference type="InterPro" id="IPR020472">
    <property type="entry name" value="WD40_PAC1"/>
</dbReference>
<dbReference type="RefSeq" id="XP_041191653.1">
    <property type="nucleotide sequence ID" value="XM_041343078.1"/>
</dbReference>
<keyword evidence="1 3" id="KW-0853">WD repeat</keyword>
<feature type="region of interest" description="Disordered" evidence="4">
    <location>
        <begin position="407"/>
        <end position="451"/>
    </location>
</feature>
<sequence length="602" mass="67035">MASSSTQPGETANKLILTPVMTLEGHEPWISPGWSDENGHPVKSKDISSMSYFPDGRQMISGSHDQTIRRWDLRKGKEIEKAREVCENRIDVVGVSRNGRWVVTAGGSGELKVSEVETGTARTLHEDKWPWPWIRCIDISADSTLVAGGSDDSAVRIWSLDTGKLMAGPFGSNDNFTRTLRLSADSRKLAALGRRLQVWDVQTQKLDVQKYTLSTSAASTLPVFWTTKDKSIIAADGTRTIHEFDASTLKTVGAPFKEHPGPIMGLALSSDCVLLVSSSLDQTIKLWSFQSRQLLASFDVQNIVQSFTFSPDSRQLAYTNFNDCNIYICNIPANVLASIGLAEEPQPIKLSRHAGLLNSDATRRHSRKPVIAPVMSPISHPPRPLPAGDPHTLLRFLRKLLSSSSRTDAVLTDEPRNPLDFSATLPLPRPLIKPDENSRPTPAPPTTQSSIVNTSLALKSSLHRLSTWWPFQTDHASPAIALVPLAPGKLRVLPGNDDDDLIRDEGLYFSSSFPQSRLTPRDCQRRTAWKRPVLFLLLTEFELFPCYLVTVTVITRCMHCLPTLISSLWLLYPFERSRYITVPMVDPVHHRSRSVLFYSNTR</sequence>
<evidence type="ECO:0000256" key="1">
    <source>
        <dbReference type="ARBA" id="ARBA00022574"/>
    </source>
</evidence>
<evidence type="ECO:0000256" key="2">
    <source>
        <dbReference type="ARBA" id="ARBA00022737"/>
    </source>
</evidence>
<keyword evidence="6" id="KW-1185">Reference proteome</keyword>
<gene>
    <name evidence="5" type="ORF">BJ212DRAFT_388545</name>
</gene>
<dbReference type="SUPFAM" id="SSF50998">
    <property type="entry name" value="Quinoprotein alcohol dehydrogenase-like"/>
    <property type="match status" value="1"/>
</dbReference>